<evidence type="ECO:0000256" key="6">
    <source>
        <dbReference type="ARBA" id="ARBA00023237"/>
    </source>
</evidence>
<evidence type="ECO:0000256" key="2">
    <source>
        <dbReference type="ARBA" id="ARBA00022448"/>
    </source>
</evidence>
<dbReference type="RefSeq" id="WP_390234456.1">
    <property type="nucleotide sequence ID" value="NZ_JBHSWI010000001.1"/>
</dbReference>
<feature type="chain" id="PRO_5046714451" evidence="8">
    <location>
        <begin position="25"/>
        <end position="1167"/>
    </location>
</feature>
<evidence type="ECO:0000256" key="7">
    <source>
        <dbReference type="SAM" id="MobiDB-lite"/>
    </source>
</evidence>
<dbReference type="InterPro" id="IPR039426">
    <property type="entry name" value="TonB-dep_rcpt-like"/>
</dbReference>
<evidence type="ECO:0000256" key="5">
    <source>
        <dbReference type="ARBA" id="ARBA00023136"/>
    </source>
</evidence>
<dbReference type="EMBL" id="JBHSWI010000001">
    <property type="protein sequence ID" value="MFC6645261.1"/>
    <property type="molecule type" value="Genomic_DNA"/>
</dbReference>
<evidence type="ECO:0000256" key="3">
    <source>
        <dbReference type="ARBA" id="ARBA00022452"/>
    </source>
</evidence>
<dbReference type="Proteomes" id="UP001596391">
    <property type="component" value="Unassembled WGS sequence"/>
</dbReference>
<dbReference type="PANTHER" id="PTHR30069">
    <property type="entry name" value="TONB-DEPENDENT OUTER MEMBRANE RECEPTOR"/>
    <property type="match status" value="1"/>
</dbReference>
<feature type="region of interest" description="Disordered" evidence="7">
    <location>
        <begin position="933"/>
        <end position="952"/>
    </location>
</feature>
<organism evidence="10 11">
    <name type="scientific">Granulicella cerasi</name>
    <dbReference type="NCBI Taxonomy" id="741063"/>
    <lineage>
        <taxon>Bacteria</taxon>
        <taxon>Pseudomonadati</taxon>
        <taxon>Acidobacteriota</taxon>
        <taxon>Terriglobia</taxon>
        <taxon>Terriglobales</taxon>
        <taxon>Acidobacteriaceae</taxon>
        <taxon>Granulicella</taxon>
    </lineage>
</organism>
<dbReference type="Gene3D" id="2.40.170.20">
    <property type="entry name" value="TonB-dependent receptor, beta-barrel domain"/>
    <property type="match status" value="1"/>
</dbReference>
<feature type="domain" description="TonB-dependent transporter Oar-like beta-barrel" evidence="9">
    <location>
        <begin position="254"/>
        <end position="1153"/>
    </location>
</feature>
<keyword evidence="11" id="KW-1185">Reference proteome</keyword>
<gene>
    <name evidence="10" type="ORF">ACFQBQ_06595</name>
</gene>
<dbReference type="SUPFAM" id="SSF56935">
    <property type="entry name" value="Porins"/>
    <property type="match status" value="1"/>
</dbReference>
<proteinExistence type="predicted"/>
<evidence type="ECO:0000256" key="8">
    <source>
        <dbReference type="SAM" id="SignalP"/>
    </source>
</evidence>
<feature type="signal peptide" evidence="8">
    <location>
        <begin position="1"/>
        <end position="24"/>
    </location>
</feature>
<dbReference type="Pfam" id="PF13620">
    <property type="entry name" value="CarboxypepD_reg"/>
    <property type="match status" value="1"/>
</dbReference>
<protein>
    <submittedName>
        <fullName evidence="10">Carboxypeptidase regulatory-like domain-containing protein</fullName>
    </submittedName>
</protein>
<keyword evidence="6" id="KW-0998">Cell outer membrane</keyword>
<reference evidence="11" key="1">
    <citation type="journal article" date="2019" name="Int. J. Syst. Evol. Microbiol.">
        <title>The Global Catalogue of Microorganisms (GCM) 10K type strain sequencing project: providing services to taxonomists for standard genome sequencing and annotation.</title>
        <authorList>
            <consortium name="The Broad Institute Genomics Platform"/>
            <consortium name="The Broad Institute Genome Sequencing Center for Infectious Disease"/>
            <person name="Wu L."/>
            <person name="Ma J."/>
        </authorList>
    </citation>
    <scope>NUCLEOTIDE SEQUENCE [LARGE SCALE GENOMIC DNA]</scope>
    <source>
        <strain evidence="11">CGMCC 1.16026</strain>
    </source>
</reference>
<keyword evidence="3" id="KW-1134">Transmembrane beta strand</keyword>
<accession>A0ABW1Z7T3</accession>
<dbReference type="Pfam" id="PF25183">
    <property type="entry name" value="OMP_b-brl_4"/>
    <property type="match status" value="1"/>
</dbReference>
<name>A0ABW1Z7T3_9BACT</name>
<dbReference type="InterPro" id="IPR057601">
    <property type="entry name" value="Oar-like_b-barrel"/>
</dbReference>
<dbReference type="Gene3D" id="2.60.40.1120">
    <property type="entry name" value="Carboxypeptidase-like, regulatory domain"/>
    <property type="match status" value="1"/>
</dbReference>
<comment type="subcellular location">
    <subcellularLocation>
        <location evidence="1">Cell outer membrane</location>
        <topology evidence="1">Multi-pass membrane protein</topology>
    </subcellularLocation>
</comment>
<keyword evidence="5" id="KW-0472">Membrane</keyword>
<dbReference type="SUPFAM" id="SSF49452">
    <property type="entry name" value="Starch-binding domain-like"/>
    <property type="match status" value="1"/>
</dbReference>
<evidence type="ECO:0000313" key="11">
    <source>
        <dbReference type="Proteomes" id="UP001596391"/>
    </source>
</evidence>
<dbReference type="PANTHER" id="PTHR30069:SF46">
    <property type="entry name" value="OAR PROTEIN"/>
    <property type="match status" value="1"/>
</dbReference>
<keyword evidence="4" id="KW-0812">Transmembrane</keyword>
<dbReference type="InterPro" id="IPR013784">
    <property type="entry name" value="Carb-bd-like_fold"/>
</dbReference>
<keyword evidence="2" id="KW-0813">Transport</keyword>
<evidence type="ECO:0000259" key="9">
    <source>
        <dbReference type="Pfam" id="PF25183"/>
    </source>
</evidence>
<comment type="caution">
    <text evidence="10">The sequence shown here is derived from an EMBL/GenBank/DDBJ whole genome shotgun (WGS) entry which is preliminary data.</text>
</comment>
<dbReference type="InterPro" id="IPR036942">
    <property type="entry name" value="Beta-barrel_TonB_sf"/>
</dbReference>
<evidence type="ECO:0000256" key="1">
    <source>
        <dbReference type="ARBA" id="ARBA00004571"/>
    </source>
</evidence>
<sequence>MLTTAGRLALAATLSVAGAGLLHAQSDTGRIVGTATDTTGALLPGATVTLLNVETGAKETRTTGSAGEFTFPAEMRGHYSIQIEMPGFTAQKQAFELQVQQVQTVSFKLVTGGSTTTVDVTDAAPVVDTSTSSTGGVIEGKQVVDLPVNGRNFTQFATLMPGVTRGAPGSGASGQGGSVETFRYKDSGGAALSVNGLRQQANNFLLDGVDNNDALVNTIIFFAPPEAVQEFRVNTSVAPAEFGRAGGAIVNTSIKSGTNQIHGSAFGLYRSAAFDANPSYFSPTSAKPAFQKKTFGGSIGFPIFKDKLFFFADYQGQRAKLPQSAGFVTVPTARMRTGDFGELLGLGTTTLPTSSLTGCGAYTTVHGLTVTTQAQLNASVDNGAIFDPATCAQFGTVAAPNVIPANRQNTAAINYFNAYDLPTRAGVLQNFYTVRSSLLNYNDFDARIDYHATAKDAFFVRFSYAQDDNPINSEFSKLPAGYGSGNNVTRPRGGAFGYTRVFTSNLVNEFRFGYNKDIYGYIPPFFGTNVSSALGIVNANRNALTSGGALIGGSSSEIEYTGDGGPYTVPQHTMQFADSLTWIHKSHTIKFGVNFINREVDFFQGNDGKGFFQIGGPNYPGTGRFTGYETSELVSGFTDYVIGPASNFFYTKSIEDGFYVQDDWKITPRLTLNIGVRYDIYTSPYESNNNQANYDIASGTLFAAGQNGHSRSLVNTDKNNVAPRIGFAYDVFGNGKTAIRGGYGIFYFLDRGGVGNQLSNNPGYNGTYSYLATQGYRVTLTGQVAQNTNNSSAAQSALPLPSAQPSAALLANPGTATVIAVLPNNQNSQIQQFNLQVQQAVDRYTSVTASYVGTTSQHLMTWFNANNPYLGGNGQASTVGGAYYPTRGTITEACACGSSNYSGLQMGVTRNMPNGLTLTGAYTWSHTLDNSNGSGNGSGRIQINSNGQPDFRDNYGNSEQDIRHSFVASATYKLPFGRGQKFGANVPWYIDEIIGGWQVNPLYTLQSGSPFDFSTSGANNLSDNRPDVLSYQPAARHRLGGSSSATTNLVYFTGTFTTPPTSAAGGYARVGNISRNKYYGPGYNDLDLSAFKGFHITQRVNAEFRAQAFNLFNHPQFSNPDATIHDGATSGANYVVSSVNNVGGFGTISGIRYESQREVELGFRLSF</sequence>
<evidence type="ECO:0000256" key="4">
    <source>
        <dbReference type="ARBA" id="ARBA00022692"/>
    </source>
</evidence>
<evidence type="ECO:0000313" key="10">
    <source>
        <dbReference type="EMBL" id="MFC6645261.1"/>
    </source>
</evidence>
<keyword evidence="8" id="KW-0732">Signal</keyword>